<dbReference type="EMBL" id="JAJAQC010000033">
    <property type="protein sequence ID" value="MDA0566317.1"/>
    <property type="molecule type" value="Genomic_DNA"/>
</dbReference>
<dbReference type="Gene3D" id="3.90.180.10">
    <property type="entry name" value="Medium-chain alcohol dehydrogenases, catalytic domain"/>
    <property type="match status" value="1"/>
</dbReference>
<dbReference type="SUPFAM" id="SSF51735">
    <property type="entry name" value="NAD(P)-binding Rossmann-fold domains"/>
    <property type="match status" value="1"/>
</dbReference>
<dbReference type="InterPro" id="IPR013154">
    <property type="entry name" value="ADH-like_N"/>
</dbReference>
<dbReference type="GO" id="GO:0070402">
    <property type="term" value="F:NADPH binding"/>
    <property type="evidence" value="ECO:0007669"/>
    <property type="project" value="TreeGrafter"/>
</dbReference>
<evidence type="ECO:0000256" key="1">
    <source>
        <dbReference type="ARBA" id="ARBA00022857"/>
    </source>
</evidence>
<reference evidence="4" key="1">
    <citation type="submission" date="2021-10" db="EMBL/GenBank/DDBJ databases">
        <title>Streptomonospora sp. nov., isolated from mangrove soil.</title>
        <authorList>
            <person name="Chen X."/>
            <person name="Ge X."/>
            <person name="Liu W."/>
        </authorList>
    </citation>
    <scope>NUCLEOTIDE SEQUENCE</scope>
    <source>
        <strain evidence="4">S1-112</strain>
    </source>
</reference>
<dbReference type="GO" id="GO:0016651">
    <property type="term" value="F:oxidoreductase activity, acting on NAD(P)H"/>
    <property type="evidence" value="ECO:0007669"/>
    <property type="project" value="TreeGrafter"/>
</dbReference>
<dbReference type="SMART" id="SM00829">
    <property type="entry name" value="PKS_ER"/>
    <property type="match status" value="1"/>
</dbReference>
<dbReference type="AlphaFoldDB" id="A0A9X3NM70"/>
<keyword evidence="5" id="KW-1185">Reference proteome</keyword>
<dbReference type="SUPFAM" id="SSF50129">
    <property type="entry name" value="GroES-like"/>
    <property type="match status" value="1"/>
</dbReference>
<keyword evidence="2" id="KW-0560">Oxidoreductase</keyword>
<gene>
    <name evidence="4" type="ORF">LG943_18645</name>
</gene>
<dbReference type="Gene3D" id="3.40.50.720">
    <property type="entry name" value="NAD(P)-binding Rossmann-like Domain"/>
    <property type="match status" value="1"/>
</dbReference>
<dbReference type="Pfam" id="PF08240">
    <property type="entry name" value="ADH_N"/>
    <property type="match status" value="1"/>
</dbReference>
<dbReference type="PANTHER" id="PTHR48106">
    <property type="entry name" value="QUINONE OXIDOREDUCTASE PIG3-RELATED"/>
    <property type="match status" value="1"/>
</dbReference>
<feature type="domain" description="Enoyl reductase (ER)" evidence="3">
    <location>
        <begin position="10"/>
        <end position="322"/>
    </location>
</feature>
<sequence length="329" mass="32762">MRAVVVEEYGGPEVLRPREVPEPQAGPGEVVVDVAVAPIDFVQTQLRRGFTPGPPLPEVPYIPGSGVAGRVRAVGEGVPAGLVGTRVLGRTPGQVGGNAERAVAVAASLIPVPDGVSLAEAAALQSDGSTAIGLVAGAGVGAGEFVLVEAAAGGLGSLLVQLSLAAGARVVGAARGEAKLAAVRKLGAEAAIDYSRPDWAEEARAATGDAGFDLVFDGVGGEIGRTGFGLVARGGRFSVHGASSGAATEVAPALAAERGVAVLPLSQLFGFGAHTQERTRRALEEAAAGRLIPLIGATLPLDRAAEAHAAMEARTVVGKTLLVVGEDPA</sequence>
<dbReference type="InterPro" id="IPR013149">
    <property type="entry name" value="ADH-like_C"/>
</dbReference>
<dbReference type="Pfam" id="PF00107">
    <property type="entry name" value="ADH_zinc_N"/>
    <property type="match status" value="1"/>
</dbReference>
<dbReference type="InterPro" id="IPR011032">
    <property type="entry name" value="GroES-like_sf"/>
</dbReference>
<evidence type="ECO:0000313" key="5">
    <source>
        <dbReference type="Proteomes" id="UP001140076"/>
    </source>
</evidence>
<evidence type="ECO:0000259" key="3">
    <source>
        <dbReference type="SMART" id="SM00829"/>
    </source>
</evidence>
<dbReference type="RefSeq" id="WP_270073575.1">
    <property type="nucleotide sequence ID" value="NZ_JAJAQC010000033.1"/>
</dbReference>
<comment type="caution">
    <text evidence="4">The sequence shown here is derived from an EMBL/GenBank/DDBJ whole genome shotgun (WGS) entry which is preliminary data.</text>
</comment>
<name>A0A9X3NM70_9ACTN</name>
<keyword evidence="1" id="KW-0521">NADP</keyword>
<accession>A0A9X3NM70</accession>
<protein>
    <submittedName>
        <fullName evidence="4">Zinc-binding dehydrogenase</fullName>
    </submittedName>
</protein>
<proteinExistence type="predicted"/>
<dbReference type="InterPro" id="IPR036291">
    <property type="entry name" value="NAD(P)-bd_dom_sf"/>
</dbReference>
<dbReference type="InterPro" id="IPR020843">
    <property type="entry name" value="ER"/>
</dbReference>
<dbReference type="Proteomes" id="UP001140076">
    <property type="component" value="Unassembled WGS sequence"/>
</dbReference>
<evidence type="ECO:0000256" key="2">
    <source>
        <dbReference type="ARBA" id="ARBA00023002"/>
    </source>
</evidence>
<organism evidence="4 5">
    <name type="scientific">Streptomonospora mangrovi</name>
    <dbReference type="NCBI Taxonomy" id="2883123"/>
    <lineage>
        <taxon>Bacteria</taxon>
        <taxon>Bacillati</taxon>
        <taxon>Actinomycetota</taxon>
        <taxon>Actinomycetes</taxon>
        <taxon>Streptosporangiales</taxon>
        <taxon>Nocardiopsidaceae</taxon>
        <taxon>Streptomonospora</taxon>
    </lineage>
</organism>
<evidence type="ECO:0000313" key="4">
    <source>
        <dbReference type="EMBL" id="MDA0566317.1"/>
    </source>
</evidence>